<dbReference type="GO" id="GO:0005886">
    <property type="term" value="C:plasma membrane"/>
    <property type="evidence" value="ECO:0007669"/>
    <property type="project" value="UniProtKB-SubCell"/>
</dbReference>
<proteinExistence type="inferred from homology"/>
<name>A0A4Q0XX17_9BACT</name>
<dbReference type="InterPro" id="IPR000516">
    <property type="entry name" value="Ni-dep_Hydgase_cyt-B"/>
</dbReference>
<evidence type="ECO:0000256" key="9">
    <source>
        <dbReference type="ARBA" id="ARBA00022989"/>
    </source>
</evidence>
<keyword evidence="8" id="KW-0249">Electron transport</keyword>
<keyword evidence="3" id="KW-0813">Transport</keyword>
<keyword evidence="4" id="KW-1003">Cell membrane</keyword>
<comment type="subcellular location">
    <subcellularLocation>
        <location evidence="1">Cell membrane</location>
        <topology evidence="1">Multi-pass membrane protein</topology>
    </subcellularLocation>
</comment>
<evidence type="ECO:0000259" key="13">
    <source>
        <dbReference type="Pfam" id="PF01292"/>
    </source>
</evidence>
<dbReference type="InterPro" id="IPR011577">
    <property type="entry name" value="Cyt_b561_bac/Ni-Hgenase"/>
</dbReference>
<dbReference type="RefSeq" id="WP_128994975.1">
    <property type="nucleotide sequence ID" value="NZ_PDKN01000001.1"/>
</dbReference>
<feature type="transmembrane region" description="Helical" evidence="12">
    <location>
        <begin position="124"/>
        <end position="150"/>
    </location>
</feature>
<sequence length="221" mass="25679">MIKKHYEFSVWLRITHWVRALAIVILTFTGFYLGYPFIAPALNMGEPTNFFNALMRSWHQIFGFLLICVTIGKSYLFILDKESKIERVSVKDFLSLKIWINQIKYYLFIGKHPHLKGVYNPLQFVAYVGVYAALFVICLTGVILYVHVYHEGLGGLLYPLMRPIEVLLGGLAMVREIHHIAMWFFIIFLPIHIYLAVFNSIFGEEGSMDSIISGYKWEKED</sequence>
<keyword evidence="9 12" id="KW-1133">Transmembrane helix</keyword>
<feature type="transmembrane region" description="Helical" evidence="12">
    <location>
        <begin position="20"/>
        <end position="38"/>
    </location>
</feature>
<dbReference type="SUPFAM" id="SSF81342">
    <property type="entry name" value="Transmembrane di-heme cytochromes"/>
    <property type="match status" value="1"/>
</dbReference>
<evidence type="ECO:0000256" key="1">
    <source>
        <dbReference type="ARBA" id="ARBA00004651"/>
    </source>
</evidence>
<evidence type="ECO:0000256" key="2">
    <source>
        <dbReference type="ARBA" id="ARBA00008622"/>
    </source>
</evidence>
<evidence type="ECO:0000256" key="8">
    <source>
        <dbReference type="ARBA" id="ARBA00022982"/>
    </source>
</evidence>
<dbReference type="OrthoDB" id="197262at2"/>
<reference evidence="14 15" key="1">
    <citation type="submission" date="2017-10" db="EMBL/GenBank/DDBJ databases">
        <title>Genomics of the genus Arcobacter.</title>
        <authorList>
            <person name="Perez-Cataluna A."/>
            <person name="Figueras M.J."/>
        </authorList>
    </citation>
    <scope>NUCLEOTIDE SEQUENCE [LARGE SCALE GENOMIC DNA]</scope>
    <source>
        <strain evidence="14 15">CECT 8987</strain>
    </source>
</reference>
<evidence type="ECO:0000256" key="11">
    <source>
        <dbReference type="ARBA" id="ARBA00023136"/>
    </source>
</evidence>
<keyword evidence="10" id="KW-0408">Iron</keyword>
<comment type="caution">
    <text evidence="14">The sequence shown here is derived from an EMBL/GenBank/DDBJ whole genome shotgun (WGS) entry which is preliminary data.</text>
</comment>
<evidence type="ECO:0000256" key="10">
    <source>
        <dbReference type="ARBA" id="ARBA00023004"/>
    </source>
</evidence>
<dbReference type="GO" id="GO:0022904">
    <property type="term" value="P:respiratory electron transport chain"/>
    <property type="evidence" value="ECO:0007669"/>
    <property type="project" value="InterPro"/>
</dbReference>
<feature type="domain" description="Cytochrome b561 bacterial/Ni-hydrogenase" evidence="13">
    <location>
        <begin position="8"/>
        <end position="214"/>
    </location>
</feature>
<keyword evidence="15" id="KW-1185">Reference proteome</keyword>
<keyword evidence="7" id="KW-0479">Metal-binding</keyword>
<evidence type="ECO:0000256" key="7">
    <source>
        <dbReference type="ARBA" id="ARBA00022723"/>
    </source>
</evidence>
<dbReference type="PRINTS" id="PR00161">
    <property type="entry name" value="NIHGNASECYTB"/>
</dbReference>
<evidence type="ECO:0000256" key="5">
    <source>
        <dbReference type="ARBA" id="ARBA00022617"/>
    </source>
</evidence>
<dbReference type="InterPro" id="IPR051542">
    <property type="entry name" value="Hydrogenase_cytochrome"/>
</dbReference>
<keyword evidence="5" id="KW-0349">Heme</keyword>
<dbReference type="GO" id="GO:0009055">
    <property type="term" value="F:electron transfer activity"/>
    <property type="evidence" value="ECO:0007669"/>
    <property type="project" value="InterPro"/>
</dbReference>
<dbReference type="GO" id="GO:0020037">
    <property type="term" value="F:heme binding"/>
    <property type="evidence" value="ECO:0007669"/>
    <property type="project" value="TreeGrafter"/>
</dbReference>
<dbReference type="EMBL" id="PDKN01000001">
    <property type="protein sequence ID" value="RXJ60839.1"/>
    <property type="molecule type" value="Genomic_DNA"/>
</dbReference>
<dbReference type="Gene3D" id="1.20.950.20">
    <property type="entry name" value="Transmembrane di-heme cytochromes, Chain C"/>
    <property type="match status" value="1"/>
</dbReference>
<comment type="similarity">
    <text evidence="2">Belongs to the HupC/HyaC/HydC family.</text>
</comment>
<evidence type="ECO:0000256" key="12">
    <source>
        <dbReference type="SAM" id="Phobius"/>
    </source>
</evidence>
<accession>A0A4Q0XX17</accession>
<feature type="transmembrane region" description="Helical" evidence="12">
    <location>
        <begin position="58"/>
        <end position="79"/>
    </location>
</feature>
<keyword evidence="11 12" id="KW-0472">Membrane</keyword>
<dbReference type="GO" id="GO:0005506">
    <property type="term" value="F:iron ion binding"/>
    <property type="evidence" value="ECO:0007669"/>
    <property type="project" value="InterPro"/>
</dbReference>
<dbReference type="PANTHER" id="PTHR30485">
    <property type="entry name" value="NI/FE-HYDROGENASE 1 B-TYPE CYTOCHROME SUBUNIT"/>
    <property type="match status" value="1"/>
</dbReference>
<evidence type="ECO:0000256" key="3">
    <source>
        <dbReference type="ARBA" id="ARBA00022448"/>
    </source>
</evidence>
<evidence type="ECO:0000256" key="4">
    <source>
        <dbReference type="ARBA" id="ARBA00022475"/>
    </source>
</evidence>
<feature type="transmembrane region" description="Helical" evidence="12">
    <location>
        <begin position="181"/>
        <end position="202"/>
    </location>
</feature>
<dbReference type="InterPro" id="IPR016174">
    <property type="entry name" value="Di-haem_cyt_TM"/>
</dbReference>
<protein>
    <submittedName>
        <fullName evidence="14">Ni/Fe-hydrogenase, b-type cytochrome subunit</fullName>
    </submittedName>
</protein>
<dbReference type="NCBIfam" id="TIGR02125">
    <property type="entry name" value="CytB-hydogenase"/>
    <property type="match status" value="1"/>
</dbReference>
<evidence type="ECO:0000313" key="14">
    <source>
        <dbReference type="EMBL" id="RXJ60839.1"/>
    </source>
</evidence>
<dbReference type="PANTHER" id="PTHR30485:SF0">
    <property type="entry name" value="NI_FE-HYDROGENASE 1 B-TYPE CYTOCHROME SUBUNIT-RELATED"/>
    <property type="match status" value="1"/>
</dbReference>
<keyword evidence="6 12" id="KW-0812">Transmembrane</keyword>
<gene>
    <name evidence="14" type="primary">cybH</name>
    <name evidence="14" type="ORF">CRV04_02155</name>
</gene>
<evidence type="ECO:0000256" key="6">
    <source>
        <dbReference type="ARBA" id="ARBA00022692"/>
    </source>
</evidence>
<evidence type="ECO:0000313" key="15">
    <source>
        <dbReference type="Proteomes" id="UP000290657"/>
    </source>
</evidence>
<organism evidence="14 15">
    <name type="scientific">Candidatus Marinarcus aquaticus</name>
    <dbReference type="NCBI Taxonomy" id="2044504"/>
    <lineage>
        <taxon>Bacteria</taxon>
        <taxon>Pseudomonadati</taxon>
        <taxon>Campylobacterota</taxon>
        <taxon>Epsilonproteobacteria</taxon>
        <taxon>Campylobacterales</taxon>
        <taxon>Arcobacteraceae</taxon>
        <taxon>Candidatus Marinarcus</taxon>
    </lineage>
</organism>
<dbReference type="Proteomes" id="UP000290657">
    <property type="component" value="Unassembled WGS sequence"/>
</dbReference>
<dbReference type="AlphaFoldDB" id="A0A4Q0XX17"/>
<dbReference type="Pfam" id="PF01292">
    <property type="entry name" value="Ni_hydr_CYTB"/>
    <property type="match status" value="1"/>
</dbReference>